<accession>A0ACC2U8G0</accession>
<comment type="caution">
    <text evidence="1">The sequence shown here is derived from an EMBL/GenBank/DDBJ whole genome shotgun (WGS) entry which is preliminary data.</text>
</comment>
<protein>
    <submittedName>
        <fullName evidence="1">Uncharacterized protein</fullName>
    </submittedName>
</protein>
<gene>
    <name evidence="1" type="ORF">DSO57_1037147</name>
</gene>
<keyword evidence="2" id="KW-1185">Reference proteome</keyword>
<evidence type="ECO:0000313" key="2">
    <source>
        <dbReference type="Proteomes" id="UP001165960"/>
    </source>
</evidence>
<name>A0ACC2U8G0_9FUNG</name>
<evidence type="ECO:0000313" key="1">
    <source>
        <dbReference type="EMBL" id="KAJ9083197.1"/>
    </source>
</evidence>
<dbReference type="EMBL" id="QTSX02001096">
    <property type="protein sequence ID" value="KAJ9083197.1"/>
    <property type="molecule type" value="Genomic_DNA"/>
</dbReference>
<proteinExistence type="predicted"/>
<reference evidence="1" key="1">
    <citation type="submission" date="2022-04" db="EMBL/GenBank/DDBJ databases">
        <title>Genome of the entomopathogenic fungus Entomophthora muscae.</title>
        <authorList>
            <person name="Elya C."/>
            <person name="Lovett B.R."/>
            <person name="Lee E."/>
            <person name="Macias A.M."/>
            <person name="Hajek A.E."/>
            <person name="De Bivort B.L."/>
            <person name="Kasson M.T."/>
            <person name="De Fine Licht H.H."/>
            <person name="Stajich J.E."/>
        </authorList>
    </citation>
    <scope>NUCLEOTIDE SEQUENCE</scope>
    <source>
        <strain evidence="1">Berkeley</strain>
    </source>
</reference>
<organism evidence="1 2">
    <name type="scientific">Entomophthora muscae</name>
    <dbReference type="NCBI Taxonomy" id="34485"/>
    <lineage>
        <taxon>Eukaryota</taxon>
        <taxon>Fungi</taxon>
        <taxon>Fungi incertae sedis</taxon>
        <taxon>Zoopagomycota</taxon>
        <taxon>Entomophthoromycotina</taxon>
        <taxon>Entomophthoromycetes</taxon>
        <taxon>Entomophthorales</taxon>
        <taxon>Entomophthoraceae</taxon>
        <taxon>Entomophthora</taxon>
    </lineage>
</organism>
<sequence length="628" mass="69610">MEVTNANFATTLPIVEAALKNCIFYAIDLEMSGIVLPNNKIFSTDTLEDRYLKNKKTAQAYLPLQFGLCTFEKGAAEEAVVARTFSFIIYPDPNGPVEARTFSCQSNTLSFLSRHQFNFYKWIRNGIPFSRLNASIAEPGKHYVKFDLAMDDSNAEFMTVLREKLHLFFTDATTVALKISTSSPLERRLVYQETNKICGDKVTISSIHKGLKVQKKESIAAADIKVEGDGQVDRNSFSALMNLLIACKKPIVGHNCYMDFCFTLHHLANGLPPTLSEFKKDLLSMFPIIIDTKHIVSFHPEFKAMKFNSALEKLLTTFEAASTSYPFSLILDDGELIAKSEQDQSFHNAGYDALCTGKVLLYILARLQNADNTSQGSQHFLNLDLIKAHHNKLFNMMSELDSVNLEGSDGGNILQSQGLTLIEPAAKVEKFLISGFSQSLSTNDIYDLFKNISVQVNRVYYVDESRSWVEFSPPAAVRLCANPTQNEEQRVAYFSGVPTGSVSDLLKKGLLNQPSAKVSALLAGATITPWKEWYKSTIPARSSNPSDDDISEAESSEASTEDDASHVTNPDELDLGDVIEECVSSNTAELPSETIVEVADNTREKKSRSFDSTESLPAAKKSRTESNL</sequence>
<dbReference type="Proteomes" id="UP001165960">
    <property type="component" value="Unassembled WGS sequence"/>
</dbReference>